<evidence type="ECO:0008006" key="4">
    <source>
        <dbReference type="Google" id="ProtNLM"/>
    </source>
</evidence>
<accession>A0A1B6HQH3</accession>
<evidence type="ECO:0000256" key="2">
    <source>
        <dbReference type="SAM" id="Phobius"/>
    </source>
</evidence>
<dbReference type="PANTHER" id="PTHR15887">
    <property type="entry name" value="TRANSMEMBRANE PROTEIN 69"/>
    <property type="match status" value="1"/>
</dbReference>
<dbReference type="InterPro" id="IPR021836">
    <property type="entry name" value="DUF3429"/>
</dbReference>
<sequence>RPPQTMFRVFLASTRRLLTPKPISALTYTGDLQDPGSTYIYDIRRTHRALECQRPLLPWASQRHTRPMPKLDILLKGNERWTSQFQMPDPAQIACNMVNMLKCVDLSDLKDAPPPAFWAGIATGGSQLFFPFLELVGGYSPVLTLLQLNLAAMSIGYFSGVKWGLALSKNPVPTPSWDTMRWCILPPAMALSGLLLPYPLGFLTVASGMITSLYLDLKSCAYPPWALALALYMSLTTVTGLMLALMAYVLFHNKEKEKKKKLKDKAEDGDEHGDGGQGSGASDKQ</sequence>
<feature type="non-terminal residue" evidence="3">
    <location>
        <position position="1"/>
    </location>
</feature>
<feature type="transmembrane region" description="Helical" evidence="2">
    <location>
        <begin position="225"/>
        <end position="251"/>
    </location>
</feature>
<name>A0A1B6HQH3_9HEMI</name>
<dbReference type="EMBL" id="GECU01030777">
    <property type="protein sequence ID" value="JAS76929.1"/>
    <property type="molecule type" value="Transcribed_RNA"/>
</dbReference>
<gene>
    <name evidence="3" type="ORF">g.16845</name>
</gene>
<dbReference type="PANTHER" id="PTHR15887:SF1">
    <property type="entry name" value="TRANSMEMBRANE PROTEIN 69"/>
    <property type="match status" value="1"/>
</dbReference>
<keyword evidence="2" id="KW-0812">Transmembrane</keyword>
<feature type="transmembrane region" description="Helical" evidence="2">
    <location>
        <begin position="182"/>
        <end position="205"/>
    </location>
</feature>
<feature type="transmembrane region" description="Helical" evidence="2">
    <location>
        <begin position="139"/>
        <end position="161"/>
    </location>
</feature>
<keyword evidence="2" id="KW-0472">Membrane</keyword>
<feature type="region of interest" description="Disordered" evidence="1">
    <location>
        <begin position="257"/>
        <end position="285"/>
    </location>
</feature>
<dbReference type="AlphaFoldDB" id="A0A1B6HQH3"/>
<keyword evidence="2" id="KW-1133">Transmembrane helix</keyword>
<organism evidence="3">
    <name type="scientific">Homalodisca liturata</name>
    <dbReference type="NCBI Taxonomy" id="320908"/>
    <lineage>
        <taxon>Eukaryota</taxon>
        <taxon>Metazoa</taxon>
        <taxon>Ecdysozoa</taxon>
        <taxon>Arthropoda</taxon>
        <taxon>Hexapoda</taxon>
        <taxon>Insecta</taxon>
        <taxon>Pterygota</taxon>
        <taxon>Neoptera</taxon>
        <taxon>Paraneoptera</taxon>
        <taxon>Hemiptera</taxon>
        <taxon>Auchenorrhyncha</taxon>
        <taxon>Membracoidea</taxon>
        <taxon>Cicadellidae</taxon>
        <taxon>Cicadellinae</taxon>
        <taxon>Proconiini</taxon>
        <taxon>Homalodisca</taxon>
    </lineage>
</organism>
<evidence type="ECO:0000256" key="1">
    <source>
        <dbReference type="SAM" id="MobiDB-lite"/>
    </source>
</evidence>
<proteinExistence type="predicted"/>
<evidence type="ECO:0000313" key="3">
    <source>
        <dbReference type="EMBL" id="JAS76929.1"/>
    </source>
</evidence>
<reference evidence="3" key="1">
    <citation type="submission" date="2015-11" db="EMBL/GenBank/DDBJ databases">
        <title>De novo transcriptome assembly of four potential Pierce s Disease insect vectors from Arizona vineyards.</title>
        <authorList>
            <person name="Tassone E.E."/>
        </authorList>
    </citation>
    <scope>NUCLEOTIDE SEQUENCE</scope>
</reference>
<protein>
    <recommendedName>
        <fullName evidence="4">Transmembrane protein 69</fullName>
    </recommendedName>
</protein>